<comment type="similarity">
    <text evidence="1">Belongs to the peptidase S66 family.</text>
</comment>
<evidence type="ECO:0000256" key="1">
    <source>
        <dbReference type="ARBA" id="ARBA00010233"/>
    </source>
</evidence>
<dbReference type="Gene3D" id="3.40.50.10740">
    <property type="entry name" value="Class I glutamine amidotransferase-like"/>
    <property type="match status" value="1"/>
</dbReference>
<dbReference type="InterPro" id="IPR027461">
    <property type="entry name" value="Carboxypeptidase_A_C_sf"/>
</dbReference>
<keyword evidence="9" id="KW-1185">Reference proteome</keyword>
<evidence type="ECO:0000313" key="9">
    <source>
        <dbReference type="Proteomes" id="UP001555826"/>
    </source>
</evidence>
<dbReference type="SUPFAM" id="SSF141986">
    <property type="entry name" value="LD-carboxypeptidase A C-terminal domain-like"/>
    <property type="match status" value="1"/>
</dbReference>
<name>A0ABV3PBG8_9ACTN</name>
<protein>
    <submittedName>
        <fullName evidence="8">LD-carboxypeptidase</fullName>
    </submittedName>
</protein>
<evidence type="ECO:0000256" key="3">
    <source>
        <dbReference type="ARBA" id="ARBA00022670"/>
    </source>
</evidence>
<feature type="domain" description="LD-carboxypeptidase C-terminal" evidence="7">
    <location>
        <begin position="170"/>
        <end position="284"/>
    </location>
</feature>
<reference evidence="8 9" key="1">
    <citation type="submission" date="2024-07" db="EMBL/GenBank/DDBJ databases">
        <authorList>
            <person name="Thanompreechachai J."/>
            <person name="Duangmal K."/>
        </authorList>
    </citation>
    <scope>NUCLEOTIDE SEQUENCE [LARGE SCALE GENOMIC DNA]</scope>
    <source>
        <strain evidence="8 9">KCTC 19886</strain>
    </source>
</reference>
<proteinExistence type="inferred from homology"/>
<dbReference type="EMBL" id="JBFNQN010000015">
    <property type="protein sequence ID" value="MEW9266984.1"/>
    <property type="molecule type" value="Genomic_DNA"/>
</dbReference>
<dbReference type="InterPro" id="IPR040921">
    <property type="entry name" value="Peptidase_S66C"/>
</dbReference>
<keyword evidence="3" id="KW-0645">Protease</keyword>
<dbReference type="CDD" id="cd07025">
    <property type="entry name" value="Peptidase_S66"/>
    <property type="match status" value="1"/>
</dbReference>
<dbReference type="Proteomes" id="UP001555826">
    <property type="component" value="Unassembled WGS sequence"/>
</dbReference>
<evidence type="ECO:0000259" key="7">
    <source>
        <dbReference type="Pfam" id="PF17676"/>
    </source>
</evidence>
<organism evidence="8 9">
    <name type="scientific">Kineococcus endophyticus</name>
    <dbReference type="NCBI Taxonomy" id="1181883"/>
    <lineage>
        <taxon>Bacteria</taxon>
        <taxon>Bacillati</taxon>
        <taxon>Actinomycetota</taxon>
        <taxon>Actinomycetes</taxon>
        <taxon>Kineosporiales</taxon>
        <taxon>Kineosporiaceae</taxon>
        <taxon>Kineococcus</taxon>
    </lineage>
</organism>
<evidence type="ECO:0000256" key="2">
    <source>
        <dbReference type="ARBA" id="ARBA00022645"/>
    </source>
</evidence>
<dbReference type="RefSeq" id="WP_367640154.1">
    <property type="nucleotide sequence ID" value="NZ_JBFNQN010000015.1"/>
</dbReference>
<dbReference type="SUPFAM" id="SSF52317">
    <property type="entry name" value="Class I glutamine amidotransferase-like"/>
    <property type="match status" value="1"/>
</dbReference>
<dbReference type="Gene3D" id="3.50.30.60">
    <property type="entry name" value="LD-carboxypeptidase A C-terminal domain-like"/>
    <property type="match status" value="1"/>
</dbReference>
<dbReference type="InterPro" id="IPR003507">
    <property type="entry name" value="S66_fam"/>
</dbReference>
<accession>A0ABV3PBG8</accession>
<dbReference type="Pfam" id="PF17676">
    <property type="entry name" value="Peptidase_S66C"/>
    <property type="match status" value="1"/>
</dbReference>
<dbReference type="InterPro" id="IPR040449">
    <property type="entry name" value="Peptidase_S66_N"/>
</dbReference>
<sequence length="299" mass="31381">MTSLPPRLVPGDRVVVLSPSSWPEERRHLDDLLTVLESWGLRPELSAHAEDRRGYMAGTVADRLADLHDALRDPGVRALVASRGGCGALRLVNGVDRELLAGDPKPLVGYSDITALHQVWRRAGVPVVHGAAHGEHADLVRDQLLGAATTTVHSDPTALSADLTTTGTASGDLVGGNLELLARTVGVTDVSWDGCLLLVEANRAAGLGMVDRALTQLRLSGALDGVAGVVLGSFEEFTGFTDRGWTVLDTLHDLLDDLGVPLLGGIPTGHLDDPVPVPLGVPAVLDADAGRLVVQPLVR</sequence>
<dbReference type="Pfam" id="PF02016">
    <property type="entry name" value="Peptidase_S66"/>
    <property type="match status" value="1"/>
</dbReference>
<dbReference type="PANTHER" id="PTHR30237">
    <property type="entry name" value="MURAMOYLTETRAPEPTIDE CARBOXYPEPTIDASE"/>
    <property type="match status" value="1"/>
</dbReference>
<keyword evidence="5" id="KW-0720">Serine protease</keyword>
<dbReference type="PANTHER" id="PTHR30237:SF2">
    <property type="entry name" value="MUREIN TETRAPEPTIDE CARBOXYPEPTIDASE"/>
    <property type="match status" value="1"/>
</dbReference>
<keyword evidence="4" id="KW-0378">Hydrolase</keyword>
<evidence type="ECO:0000313" key="8">
    <source>
        <dbReference type="EMBL" id="MEW9266984.1"/>
    </source>
</evidence>
<evidence type="ECO:0000256" key="5">
    <source>
        <dbReference type="ARBA" id="ARBA00022825"/>
    </source>
</evidence>
<evidence type="ECO:0000256" key="4">
    <source>
        <dbReference type="ARBA" id="ARBA00022801"/>
    </source>
</evidence>
<dbReference type="InterPro" id="IPR029062">
    <property type="entry name" value="Class_I_gatase-like"/>
</dbReference>
<feature type="domain" description="LD-carboxypeptidase N-terminal" evidence="6">
    <location>
        <begin position="14"/>
        <end position="130"/>
    </location>
</feature>
<comment type="caution">
    <text evidence="8">The sequence shown here is derived from an EMBL/GenBank/DDBJ whole genome shotgun (WGS) entry which is preliminary data.</text>
</comment>
<dbReference type="InterPro" id="IPR027478">
    <property type="entry name" value="LdcA_N"/>
</dbReference>
<evidence type="ECO:0000259" key="6">
    <source>
        <dbReference type="Pfam" id="PF02016"/>
    </source>
</evidence>
<gene>
    <name evidence="8" type="ORF">AB1207_19715</name>
</gene>
<keyword evidence="2" id="KW-0121">Carboxypeptidase</keyword>
<dbReference type="PIRSF" id="PIRSF028757">
    <property type="entry name" value="LD-carboxypeptidase"/>
    <property type="match status" value="1"/>
</dbReference>